<dbReference type="PATRIC" id="fig|1122169.6.peg.3028"/>
<sequence length="249" mass="26659">MKKARVLFGLTGIVLWGGVSAGTMGSAVPDAAFRWVGTLSVGPVWSKAGENQSFYLTPEIEKTYVAYKSSKALASGELFLGGQKRLSGDWQGQMGLALGLSGNAKAQGIIWDDSDSLLDNHAYAYKVQHGRVAVKGKLLYDCGGLLTPWISGSLGIGFNRAHGFSNTPLIFEALSNTNFASHTQTAFTYTLGVGVQKSLNEHWQLGAGYEFADWGKSELGRDAGQSLNSGLKLNHLYTNGVLLNVTYLS</sequence>
<gene>
    <name evidence="2" type="ORF">Lsha_2626</name>
</gene>
<evidence type="ECO:0000313" key="2">
    <source>
        <dbReference type="EMBL" id="KTD57244.1"/>
    </source>
</evidence>
<evidence type="ECO:0000313" key="3">
    <source>
        <dbReference type="Proteomes" id="UP000054600"/>
    </source>
</evidence>
<dbReference type="InterPro" id="IPR011250">
    <property type="entry name" value="OMP/PagP_B-barrel"/>
</dbReference>
<keyword evidence="1" id="KW-0732">Signal</keyword>
<protein>
    <recommendedName>
        <fullName evidence="4">Opacity protein and related surface antigens</fullName>
    </recommendedName>
</protein>
<feature type="signal peptide" evidence="1">
    <location>
        <begin position="1"/>
        <end position="21"/>
    </location>
</feature>
<dbReference type="OrthoDB" id="5647782at2"/>
<name>A0A0W0YK17_9GAMM</name>
<evidence type="ECO:0000256" key="1">
    <source>
        <dbReference type="SAM" id="SignalP"/>
    </source>
</evidence>
<dbReference type="AlphaFoldDB" id="A0A0W0YK17"/>
<proteinExistence type="predicted"/>
<reference evidence="2 3" key="1">
    <citation type="submission" date="2015-11" db="EMBL/GenBank/DDBJ databases">
        <title>Genomic analysis of 38 Legionella species identifies large and diverse effector repertoires.</title>
        <authorList>
            <person name="Burstein D."/>
            <person name="Amaro F."/>
            <person name="Zusman T."/>
            <person name="Lifshitz Z."/>
            <person name="Cohen O."/>
            <person name="Gilbert J.A."/>
            <person name="Pupko T."/>
            <person name="Shuman H.A."/>
            <person name="Segal G."/>
        </authorList>
    </citation>
    <scope>NUCLEOTIDE SEQUENCE [LARGE SCALE GENOMIC DNA]</scope>
    <source>
        <strain evidence="2 3">ATCC 49655</strain>
    </source>
</reference>
<comment type="caution">
    <text evidence="2">The sequence shown here is derived from an EMBL/GenBank/DDBJ whole genome shotgun (WGS) entry which is preliminary data.</text>
</comment>
<feature type="chain" id="PRO_5006917693" description="Opacity protein and related surface antigens" evidence="1">
    <location>
        <begin position="22"/>
        <end position="249"/>
    </location>
</feature>
<dbReference type="Proteomes" id="UP000054600">
    <property type="component" value="Unassembled WGS sequence"/>
</dbReference>
<keyword evidence="3" id="KW-1185">Reference proteome</keyword>
<evidence type="ECO:0008006" key="4">
    <source>
        <dbReference type="Google" id="ProtNLM"/>
    </source>
</evidence>
<dbReference type="SUPFAM" id="SSF56925">
    <property type="entry name" value="OMPA-like"/>
    <property type="match status" value="1"/>
</dbReference>
<dbReference type="eggNOG" id="COG3637">
    <property type="taxonomic scope" value="Bacteria"/>
</dbReference>
<dbReference type="EMBL" id="LNYW01000069">
    <property type="protein sequence ID" value="KTD57244.1"/>
    <property type="molecule type" value="Genomic_DNA"/>
</dbReference>
<dbReference type="RefSeq" id="WP_018577219.1">
    <property type="nucleotide sequence ID" value="NZ_KB892396.1"/>
</dbReference>
<dbReference type="Gene3D" id="2.40.160.20">
    <property type="match status" value="1"/>
</dbReference>
<accession>A0A0W0YK17</accession>
<organism evidence="2 3">
    <name type="scientific">Legionella shakespearei DSM 23087</name>
    <dbReference type="NCBI Taxonomy" id="1122169"/>
    <lineage>
        <taxon>Bacteria</taxon>
        <taxon>Pseudomonadati</taxon>
        <taxon>Pseudomonadota</taxon>
        <taxon>Gammaproteobacteria</taxon>
        <taxon>Legionellales</taxon>
        <taxon>Legionellaceae</taxon>
        <taxon>Legionella</taxon>
    </lineage>
</organism>